<feature type="binding site" evidence="8">
    <location>
        <position position="65"/>
    </location>
    <ligand>
        <name>shikimate</name>
        <dbReference type="ChEBI" id="CHEBI:36208"/>
    </ligand>
</feature>
<dbReference type="GO" id="GO:0009423">
    <property type="term" value="P:chorismate biosynthetic process"/>
    <property type="evidence" value="ECO:0007669"/>
    <property type="project" value="UniProtKB-UniRule"/>
</dbReference>
<evidence type="ECO:0000256" key="6">
    <source>
        <dbReference type="ARBA" id="ARBA00023141"/>
    </source>
</evidence>
<dbReference type="PANTHER" id="PTHR21089:SF1">
    <property type="entry name" value="BIFUNCTIONAL 3-DEHYDROQUINATE DEHYDRATASE_SHIKIMATE DEHYDROGENASE, CHLOROPLASTIC"/>
    <property type="match status" value="1"/>
</dbReference>
<dbReference type="InterPro" id="IPR011342">
    <property type="entry name" value="Shikimate_DH"/>
</dbReference>
<dbReference type="PANTHER" id="PTHR21089">
    <property type="entry name" value="SHIKIMATE DEHYDROGENASE"/>
    <property type="match status" value="1"/>
</dbReference>
<keyword evidence="13" id="KW-1185">Reference proteome</keyword>
<comment type="function">
    <text evidence="8">Involved in the biosynthesis of the chorismate, which leads to the biosynthesis of aromatic amino acids. Catalyzes the reversible NADPH linked reduction of 3-dehydroshikimate (DHSA) to yield shikimate (SA).</text>
</comment>
<dbReference type="SUPFAM" id="SSF51735">
    <property type="entry name" value="NAD(P)-binding Rossmann-fold domains"/>
    <property type="match status" value="1"/>
</dbReference>
<dbReference type="Pfam" id="PF18317">
    <property type="entry name" value="SDH_C"/>
    <property type="match status" value="1"/>
</dbReference>
<dbReference type="NCBIfam" id="TIGR00507">
    <property type="entry name" value="aroE"/>
    <property type="match status" value="1"/>
</dbReference>
<keyword evidence="5 8" id="KW-0560">Oxidoreductase</keyword>
<dbReference type="HAMAP" id="MF_00222">
    <property type="entry name" value="Shikimate_DH_AroE"/>
    <property type="match status" value="1"/>
</dbReference>
<evidence type="ECO:0000256" key="3">
    <source>
        <dbReference type="ARBA" id="ARBA00022605"/>
    </source>
</evidence>
<keyword evidence="6 8" id="KW-0057">Aromatic amino acid biosynthesis</keyword>
<dbReference type="InterPro" id="IPR036291">
    <property type="entry name" value="NAD(P)-bd_dom_sf"/>
</dbReference>
<evidence type="ECO:0000256" key="8">
    <source>
        <dbReference type="HAMAP-Rule" id="MF_00222"/>
    </source>
</evidence>
<evidence type="ECO:0000256" key="1">
    <source>
        <dbReference type="ARBA" id="ARBA00004871"/>
    </source>
</evidence>
<feature type="binding site" evidence="8">
    <location>
        <position position="251"/>
    </location>
    <ligand>
        <name>shikimate</name>
        <dbReference type="ChEBI" id="CHEBI:36208"/>
    </ligand>
</feature>
<dbReference type="GO" id="GO:0009073">
    <property type="term" value="P:aromatic amino acid family biosynthetic process"/>
    <property type="evidence" value="ECO:0007669"/>
    <property type="project" value="UniProtKB-KW"/>
</dbReference>
<comment type="subunit">
    <text evidence="8">Homodimer.</text>
</comment>
<evidence type="ECO:0000259" key="11">
    <source>
        <dbReference type="Pfam" id="PF18317"/>
    </source>
</evidence>
<dbReference type="InterPro" id="IPR046346">
    <property type="entry name" value="Aminoacid_DH-like_N_sf"/>
</dbReference>
<feature type="binding site" evidence="8">
    <location>
        <position position="106"/>
    </location>
    <ligand>
        <name>shikimate</name>
        <dbReference type="ChEBI" id="CHEBI:36208"/>
    </ligand>
</feature>
<feature type="binding site" evidence="8">
    <location>
        <position position="220"/>
    </location>
    <ligand>
        <name>NADP(+)</name>
        <dbReference type="ChEBI" id="CHEBI:58349"/>
    </ligand>
</feature>
<feature type="binding site" evidence="8">
    <location>
        <position position="222"/>
    </location>
    <ligand>
        <name>shikimate</name>
        <dbReference type="ChEBI" id="CHEBI:36208"/>
    </ligand>
</feature>
<dbReference type="GO" id="GO:0005829">
    <property type="term" value="C:cytosol"/>
    <property type="evidence" value="ECO:0007669"/>
    <property type="project" value="TreeGrafter"/>
</dbReference>
<accession>A0A4Q7N6K5</accession>
<dbReference type="AlphaFoldDB" id="A0A4Q7N6K5"/>
<evidence type="ECO:0000256" key="2">
    <source>
        <dbReference type="ARBA" id="ARBA00012962"/>
    </source>
</evidence>
<dbReference type="Proteomes" id="UP000292445">
    <property type="component" value="Unassembled WGS sequence"/>
</dbReference>
<evidence type="ECO:0000256" key="5">
    <source>
        <dbReference type="ARBA" id="ARBA00023002"/>
    </source>
</evidence>
<comment type="pathway">
    <text evidence="1 8">Metabolic intermediate biosynthesis; chorismate biosynthesis; chorismate from D-erythrose 4-phosphate and phosphoenolpyruvate: step 4/7.</text>
</comment>
<dbReference type="EMBL" id="SGXC01000004">
    <property type="protein sequence ID" value="RZS76989.1"/>
    <property type="molecule type" value="Genomic_DNA"/>
</dbReference>
<dbReference type="UniPathway" id="UPA00053">
    <property type="reaction ID" value="UER00087"/>
</dbReference>
<keyword evidence="4 8" id="KW-0521">NADP</keyword>
<feature type="domain" description="Quinate/shikimate 5-dehydrogenase/glutamyl-tRNA reductase" evidence="9">
    <location>
        <begin position="119"/>
        <end position="197"/>
    </location>
</feature>
<protein>
    <recommendedName>
        <fullName evidence="2 8">Shikimate dehydrogenase (NADP(+))</fullName>
        <shortName evidence="8">SDH</shortName>
        <ecNumber evidence="2 8">1.1.1.25</ecNumber>
    </recommendedName>
</protein>
<dbReference type="OrthoDB" id="9776868at2"/>
<sequence>MSSAPTRYAVIGNPVAHSKSPWIHARFAEQTGQHLTYEAICAPIDDFPAQVAAFFAAGGGGLNVTVPFKLQAFELARAHLSPRATAAGAVNTLWMADGRLHGCNTDGVGLIADLRRLGTRLAGARVLLAGAGGAARGILLPLIEAGCARIDIANRTAARAEELAAAFPAGQAMLRGSGYADLRAGGGWDLVINATASSLDDQAPPLPVGAYAPGAMAYDLMYAARPTAFLRQAMADGASATADGLGMLVGQAAESFHIWRGVRPDPAPVLAALRQLLSS</sequence>
<evidence type="ECO:0000313" key="12">
    <source>
        <dbReference type="EMBL" id="RZS76989.1"/>
    </source>
</evidence>
<dbReference type="FunFam" id="3.40.50.10860:FF:000006">
    <property type="entry name" value="Shikimate dehydrogenase (NADP(+))"/>
    <property type="match status" value="1"/>
</dbReference>
<feature type="binding site" evidence="8">
    <location>
        <begin position="154"/>
        <end position="159"/>
    </location>
    <ligand>
        <name>NADP(+)</name>
        <dbReference type="ChEBI" id="CHEBI:58349"/>
    </ligand>
</feature>
<dbReference type="GO" id="GO:0019632">
    <property type="term" value="P:shikimate metabolic process"/>
    <property type="evidence" value="ECO:0007669"/>
    <property type="project" value="InterPro"/>
</dbReference>
<dbReference type="GO" id="GO:0008652">
    <property type="term" value="P:amino acid biosynthetic process"/>
    <property type="evidence" value="ECO:0007669"/>
    <property type="project" value="UniProtKB-KW"/>
</dbReference>
<feature type="binding site" evidence="8">
    <location>
        <position position="91"/>
    </location>
    <ligand>
        <name>shikimate</name>
        <dbReference type="ChEBI" id="CHEBI:36208"/>
    </ligand>
</feature>
<feature type="binding site" evidence="8">
    <location>
        <position position="244"/>
    </location>
    <ligand>
        <name>NADP(+)</name>
        <dbReference type="ChEBI" id="CHEBI:58349"/>
    </ligand>
</feature>
<dbReference type="InterPro" id="IPR006151">
    <property type="entry name" value="Shikm_DH/Glu-tRNA_Rdtase"/>
</dbReference>
<dbReference type="CDD" id="cd01065">
    <property type="entry name" value="NAD_bind_Shikimate_DH"/>
    <property type="match status" value="1"/>
</dbReference>
<dbReference type="RefSeq" id="WP_130362054.1">
    <property type="nucleotide sequence ID" value="NZ_SGXC01000004.1"/>
</dbReference>
<dbReference type="EC" id="1.1.1.25" evidence="2 8"/>
<feature type="active site" description="Proton acceptor" evidence="8">
    <location>
        <position position="69"/>
    </location>
</feature>
<evidence type="ECO:0000259" key="9">
    <source>
        <dbReference type="Pfam" id="PF01488"/>
    </source>
</evidence>
<evidence type="ECO:0000313" key="13">
    <source>
        <dbReference type="Proteomes" id="UP000292445"/>
    </source>
</evidence>
<dbReference type="InterPro" id="IPR041121">
    <property type="entry name" value="SDH_C"/>
</dbReference>
<evidence type="ECO:0000259" key="10">
    <source>
        <dbReference type="Pfam" id="PF08501"/>
    </source>
</evidence>
<feature type="domain" description="SDH C-terminal" evidence="11">
    <location>
        <begin position="244"/>
        <end position="274"/>
    </location>
</feature>
<gene>
    <name evidence="8" type="primary">aroE</name>
    <name evidence="12" type="ORF">EV675_5712</name>
</gene>
<dbReference type="InterPro" id="IPR013708">
    <property type="entry name" value="Shikimate_DH-bd_N"/>
</dbReference>
<name>A0A4Q7N6K5_9BURK</name>
<feature type="domain" description="Shikimate dehydrogenase substrate binding N-terminal" evidence="10">
    <location>
        <begin position="10"/>
        <end position="93"/>
    </location>
</feature>
<evidence type="ECO:0000256" key="4">
    <source>
        <dbReference type="ARBA" id="ARBA00022857"/>
    </source>
</evidence>
<feature type="binding site" evidence="8">
    <location>
        <begin position="18"/>
        <end position="20"/>
    </location>
    <ligand>
        <name>shikimate</name>
        <dbReference type="ChEBI" id="CHEBI:36208"/>
    </ligand>
</feature>
<dbReference type="NCBIfam" id="NF001310">
    <property type="entry name" value="PRK00258.1-2"/>
    <property type="match status" value="1"/>
</dbReference>
<feature type="binding site" evidence="8">
    <location>
        <begin position="130"/>
        <end position="134"/>
    </location>
    <ligand>
        <name>NADP(+)</name>
        <dbReference type="ChEBI" id="CHEBI:58349"/>
    </ligand>
</feature>
<dbReference type="GO" id="GO:0050661">
    <property type="term" value="F:NADP binding"/>
    <property type="evidence" value="ECO:0007669"/>
    <property type="project" value="InterPro"/>
</dbReference>
<proteinExistence type="inferred from homology"/>
<comment type="catalytic activity">
    <reaction evidence="7 8">
        <text>shikimate + NADP(+) = 3-dehydroshikimate + NADPH + H(+)</text>
        <dbReference type="Rhea" id="RHEA:17737"/>
        <dbReference type="ChEBI" id="CHEBI:15378"/>
        <dbReference type="ChEBI" id="CHEBI:16630"/>
        <dbReference type="ChEBI" id="CHEBI:36208"/>
        <dbReference type="ChEBI" id="CHEBI:57783"/>
        <dbReference type="ChEBI" id="CHEBI:58349"/>
        <dbReference type="EC" id="1.1.1.25"/>
    </reaction>
</comment>
<dbReference type="Gene3D" id="3.40.50.720">
    <property type="entry name" value="NAD(P)-binding Rossmann-like Domain"/>
    <property type="match status" value="1"/>
</dbReference>
<dbReference type="Pfam" id="PF08501">
    <property type="entry name" value="Shikimate_dh_N"/>
    <property type="match status" value="1"/>
</dbReference>
<dbReference type="Pfam" id="PF01488">
    <property type="entry name" value="Shikimate_DH"/>
    <property type="match status" value="1"/>
</dbReference>
<comment type="caution">
    <text evidence="8">Lacks conserved residue(s) required for the propagation of feature annotation.</text>
</comment>
<dbReference type="InterPro" id="IPR022893">
    <property type="entry name" value="Shikimate_DH_fam"/>
</dbReference>
<comment type="caution">
    <text evidence="12">The sequence shown here is derived from an EMBL/GenBank/DDBJ whole genome shotgun (WGS) entry which is preliminary data.</text>
</comment>
<organism evidence="12 13">
    <name type="scientific">Pigmentiphaga kullae</name>
    <dbReference type="NCBI Taxonomy" id="151784"/>
    <lineage>
        <taxon>Bacteria</taxon>
        <taxon>Pseudomonadati</taxon>
        <taxon>Pseudomonadota</taxon>
        <taxon>Betaproteobacteria</taxon>
        <taxon>Burkholderiales</taxon>
        <taxon>Alcaligenaceae</taxon>
        <taxon>Pigmentiphaga</taxon>
    </lineage>
</organism>
<evidence type="ECO:0000256" key="7">
    <source>
        <dbReference type="ARBA" id="ARBA00049442"/>
    </source>
</evidence>
<dbReference type="Gene3D" id="3.40.50.10860">
    <property type="entry name" value="Leucine Dehydrogenase, chain A, domain 1"/>
    <property type="match status" value="1"/>
</dbReference>
<reference evidence="12 13" key="1">
    <citation type="submission" date="2019-02" db="EMBL/GenBank/DDBJ databases">
        <title>Genomic Encyclopedia of Type Strains, Phase IV (KMG-IV): sequencing the most valuable type-strain genomes for metagenomic binning, comparative biology and taxonomic classification.</title>
        <authorList>
            <person name="Goeker M."/>
        </authorList>
    </citation>
    <scope>NUCLEOTIDE SEQUENCE [LARGE SCALE GENOMIC DNA]</scope>
    <source>
        <strain evidence="12 13">K24</strain>
    </source>
</reference>
<dbReference type="GO" id="GO:0004764">
    <property type="term" value="F:shikimate 3-dehydrogenase (NADP+) activity"/>
    <property type="evidence" value="ECO:0007669"/>
    <property type="project" value="UniProtKB-UniRule"/>
</dbReference>
<keyword evidence="3 8" id="KW-0028">Amino-acid biosynthesis</keyword>
<dbReference type="SUPFAM" id="SSF53223">
    <property type="entry name" value="Aminoacid dehydrogenase-like, N-terminal domain"/>
    <property type="match status" value="1"/>
</dbReference>
<comment type="similarity">
    <text evidence="8">Belongs to the shikimate dehydrogenase family.</text>
</comment>